<gene>
    <name evidence="2" type="ORF">HELGO_WM9341</name>
</gene>
<feature type="transmembrane region" description="Helical" evidence="1">
    <location>
        <begin position="289"/>
        <end position="316"/>
    </location>
</feature>
<feature type="transmembrane region" description="Helical" evidence="1">
    <location>
        <begin position="399"/>
        <end position="423"/>
    </location>
</feature>
<evidence type="ECO:0000256" key="1">
    <source>
        <dbReference type="SAM" id="Phobius"/>
    </source>
</evidence>
<keyword evidence="1" id="KW-0812">Transmembrane</keyword>
<sequence>MRYVKLKNRCKLWLKKPRRFLLRFDFLRTRTDFVLRISSLSKHHKSRFAGSYYPPPGYGVPPGKNTPEDGHETKHQYGLYLMTGKVRLWLIAYALMAAFMLLPTIGFDKPIGSKKEYFSVGHWSIFFASEGEGAKKIFGISLKKPMFCHSANGQEGTCLENYLFYFLLFTGFSYGFYRVVYYFMPPVLNDVWRLWPLTAYRQFLSVPHLIELKAKDKVKTADKDLHIFWRPDKQAWRARQSTEYAKGSKSLQEVILDMAFFEMFFNKKNHQKNGMSVTKSPQTINVNHAFWFLLSPVWGNYLFLLISAIFFLVFYSQHADVDSMVLKYPYAFIPALICWFLISIMYMTKLFKDLNEMRGKIASGYYQSHFDLVPQQILGALTDIPTSRQIQLAIKQLRVMLNVMGGVAVVVFLAMLEVIGGGIPGA</sequence>
<name>A0A6S6UIJ2_9GAMM</name>
<organism evidence="2">
    <name type="scientific">uncultured Thiotrichaceae bacterium</name>
    <dbReference type="NCBI Taxonomy" id="298394"/>
    <lineage>
        <taxon>Bacteria</taxon>
        <taxon>Pseudomonadati</taxon>
        <taxon>Pseudomonadota</taxon>
        <taxon>Gammaproteobacteria</taxon>
        <taxon>Thiotrichales</taxon>
        <taxon>Thiotrichaceae</taxon>
        <taxon>environmental samples</taxon>
    </lineage>
</organism>
<feature type="transmembrane region" description="Helical" evidence="1">
    <location>
        <begin position="88"/>
        <end position="107"/>
    </location>
</feature>
<feature type="transmembrane region" description="Helical" evidence="1">
    <location>
        <begin position="162"/>
        <end position="184"/>
    </location>
</feature>
<protein>
    <submittedName>
        <fullName evidence="2">Uncharacterized protein</fullName>
    </submittedName>
</protein>
<evidence type="ECO:0000313" key="2">
    <source>
        <dbReference type="EMBL" id="CAA6828502.1"/>
    </source>
</evidence>
<dbReference type="AlphaFoldDB" id="A0A6S6UIJ2"/>
<accession>A0A6S6UIJ2</accession>
<keyword evidence="1" id="KW-0472">Membrane</keyword>
<keyword evidence="1" id="KW-1133">Transmembrane helix</keyword>
<dbReference type="EMBL" id="CACVAY010000149">
    <property type="protein sequence ID" value="CAA6828502.1"/>
    <property type="molecule type" value="Genomic_DNA"/>
</dbReference>
<feature type="transmembrane region" description="Helical" evidence="1">
    <location>
        <begin position="328"/>
        <end position="348"/>
    </location>
</feature>
<reference evidence="2" key="1">
    <citation type="submission" date="2020-01" db="EMBL/GenBank/DDBJ databases">
        <authorList>
            <person name="Meier V. D."/>
            <person name="Meier V D."/>
        </authorList>
    </citation>
    <scope>NUCLEOTIDE SEQUENCE</scope>
    <source>
        <strain evidence="2">HLG_WM_MAG_07</strain>
    </source>
</reference>
<proteinExistence type="predicted"/>